<dbReference type="EMBL" id="JAWLNX010000003">
    <property type="protein sequence ID" value="MEB3366888.1"/>
    <property type="molecule type" value="Genomic_DNA"/>
</dbReference>
<reference evidence="3 4" key="1">
    <citation type="submission" date="2023-10" db="EMBL/GenBank/DDBJ databases">
        <title>Saccharopolyspora sp. nov., isolated from mangrove soil.</title>
        <authorList>
            <person name="Lu Y."/>
            <person name="Liu W."/>
        </authorList>
    </citation>
    <scope>NUCLEOTIDE SEQUENCE [LARGE SCALE GENOMIC DNA]</scope>
    <source>
        <strain evidence="3 4">S2-29</strain>
    </source>
</reference>
<feature type="region of interest" description="Disordered" evidence="1">
    <location>
        <begin position="1"/>
        <end position="21"/>
    </location>
</feature>
<accession>A0ABU6A602</accession>
<dbReference type="Proteomes" id="UP001327093">
    <property type="component" value="Unassembled WGS sequence"/>
</dbReference>
<sequence>MVVSGEEAEAEAVAKNTKNPMDGAGGVENAVSIVKGIQNGDWDTVGLSAVGAGVDAVSLAANPLGTLASWGVGYIIEHVEFIKEPFDALMGNPDEISGMASTWEKIGEELKSVGQEYAQSVRSTTGWEGQAAEAYRNLGGDGAKTIDALAISSTGLKAAVDGAGTVVAAVRGIVRDLIAGAIGEIIAALAKWGIAAVCTAGIALGGAIADAVRIALQWAEKISGWMQKLGTTLKNLWNKLDELGTAATSVRKGVDEFFSGLYKPPEGNLVKVQNQNTPLTAGKVDELAEGATGSGTKLNDAWEGAKAGGSGYKPFARGDIWQPNLDPGPGGGSYKFAYEVVKETAKLDDGKDQEGK</sequence>
<keyword evidence="4" id="KW-1185">Reference proteome</keyword>
<proteinExistence type="predicted"/>
<gene>
    <name evidence="3" type="ORF">R4I43_05690</name>
</gene>
<evidence type="ECO:0000313" key="4">
    <source>
        <dbReference type="Proteomes" id="UP001327093"/>
    </source>
</evidence>
<evidence type="ECO:0000256" key="1">
    <source>
        <dbReference type="SAM" id="MobiDB-lite"/>
    </source>
</evidence>
<protein>
    <recommendedName>
        <fullName evidence="2">Outer membrane channel protein CpnT-like N-terminal domain-containing protein</fullName>
    </recommendedName>
</protein>
<comment type="caution">
    <text evidence="3">The sequence shown here is derived from an EMBL/GenBank/DDBJ whole genome shotgun (WGS) entry which is preliminary data.</text>
</comment>
<evidence type="ECO:0000259" key="2">
    <source>
        <dbReference type="Pfam" id="PF25547"/>
    </source>
</evidence>
<evidence type="ECO:0000313" key="3">
    <source>
        <dbReference type="EMBL" id="MEB3366888.1"/>
    </source>
</evidence>
<feature type="compositionally biased region" description="Acidic residues" evidence="1">
    <location>
        <begin position="1"/>
        <end position="10"/>
    </location>
</feature>
<dbReference type="Pfam" id="PF25547">
    <property type="entry name" value="WXG100_2"/>
    <property type="match status" value="1"/>
</dbReference>
<organism evidence="3 4">
    <name type="scientific">Saccharopolyspora mangrovi</name>
    <dbReference type="NCBI Taxonomy" id="3082379"/>
    <lineage>
        <taxon>Bacteria</taxon>
        <taxon>Bacillati</taxon>
        <taxon>Actinomycetota</taxon>
        <taxon>Actinomycetes</taxon>
        <taxon>Pseudonocardiales</taxon>
        <taxon>Pseudonocardiaceae</taxon>
        <taxon>Saccharopolyspora</taxon>
    </lineage>
</organism>
<feature type="domain" description="Outer membrane channel protein CpnT-like N-terminal" evidence="2">
    <location>
        <begin position="91"/>
        <end position="208"/>
    </location>
</feature>
<name>A0ABU6A602_9PSEU</name>
<dbReference type="InterPro" id="IPR057746">
    <property type="entry name" value="CpnT-like_N"/>
</dbReference>